<feature type="active site" description="Proton donor" evidence="5">
    <location>
        <position position="201"/>
    </location>
</feature>
<dbReference type="InterPro" id="IPR006330">
    <property type="entry name" value="Ado/ade_deaminase"/>
</dbReference>
<dbReference type="GO" id="GO:0016787">
    <property type="term" value="F:hydrolase activity"/>
    <property type="evidence" value="ECO:0007669"/>
    <property type="project" value="UniProtKB-KW"/>
</dbReference>
<evidence type="ECO:0000256" key="5">
    <source>
        <dbReference type="HAMAP-Rule" id="MF_01962"/>
    </source>
</evidence>
<dbReference type="InterPro" id="IPR028892">
    <property type="entry name" value="ADE"/>
</dbReference>
<evidence type="ECO:0000256" key="3">
    <source>
        <dbReference type="ARBA" id="ARBA00022833"/>
    </source>
</evidence>
<feature type="binding site" evidence="5">
    <location>
        <position position="280"/>
    </location>
    <ligand>
        <name>substrate</name>
    </ligand>
</feature>
<dbReference type="Proteomes" id="UP000313645">
    <property type="component" value="Unassembled WGS sequence"/>
</dbReference>
<keyword evidence="1 5" id="KW-0479">Metal-binding</keyword>
<reference evidence="7 8" key="1">
    <citation type="submission" date="2019-02" db="EMBL/GenBank/DDBJ databases">
        <title>Marinobacter halodurans sp. nov., a marine bacterium isolated from sea tidal flat.</title>
        <authorList>
            <person name="Yoo Y."/>
            <person name="Lee D.W."/>
            <person name="Kim B.S."/>
            <person name="Kim J.-J."/>
        </authorList>
    </citation>
    <scope>NUCLEOTIDE SEQUENCE [LARGE SCALE GENOMIC DNA]</scope>
    <source>
        <strain evidence="7 8">YJ-S3-2</strain>
    </source>
</reference>
<gene>
    <name evidence="7" type="ORF">EZI54_19620</name>
</gene>
<feature type="binding site" evidence="5">
    <location>
        <position position="198"/>
    </location>
    <ligand>
        <name>Zn(2+)</name>
        <dbReference type="ChEBI" id="CHEBI:29105"/>
        <note>catalytic</note>
    </ligand>
</feature>
<evidence type="ECO:0000313" key="7">
    <source>
        <dbReference type="EMBL" id="TBW49526.1"/>
    </source>
</evidence>
<evidence type="ECO:0000256" key="4">
    <source>
        <dbReference type="ARBA" id="ARBA00023080"/>
    </source>
</evidence>
<comment type="caution">
    <text evidence="7">The sequence shown here is derived from an EMBL/GenBank/DDBJ whole genome shotgun (WGS) entry which is preliminary data.</text>
</comment>
<evidence type="ECO:0000313" key="8">
    <source>
        <dbReference type="Proteomes" id="UP000313645"/>
    </source>
</evidence>
<dbReference type="PANTHER" id="PTHR43114">
    <property type="entry name" value="ADENINE DEAMINASE"/>
    <property type="match status" value="1"/>
</dbReference>
<feature type="binding site" evidence="5">
    <location>
        <position position="20"/>
    </location>
    <ligand>
        <name>Zn(2+)</name>
        <dbReference type="ChEBI" id="CHEBI:29105"/>
        <note>catalytic</note>
    </ligand>
</feature>
<keyword evidence="2 5" id="KW-0378">Hydrolase</keyword>
<organism evidence="7 8">
    <name type="scientific">Marinobacter halodurans</name>
    <dbReference type="NCBI Taxonomy" id="2528979"/>
    <lineage>
        <taxon>Bacteria</taxon>
        <taxon>Pseudomonadati</taxon>
        <taxon>Pseudomonadota</taxon>
        <taxon>Gammaproteobacteria</taxon>
        <taxon>Pseudomonadales</taxon>
        <taxon>Marinobacteraceae</taxon>
        <taxon>Marinobacter</taxon>
    </lineage>
</organism>
<dbReference type="PANTHER" id="PTHR43114:SF6">
    <property type="entry name" value="ADENINE DEAMINASE"/>
    <property type="match status" value="1"/>
</dbReference>
<comment type="cofactor">
    <cofactor evidence="5">
        <name>Zn(2+)</name>
        <dbReference type="ChEBI" id="CHEBI:29105"/>
    </cofactor>
    <text evidence="5">Binds 1 zinc ion per subunit.</text>
</comment>
<dbReference type="NCBIfam" id="TIGR01430">
    <property type="entry name" value="aden_deam"/>
    <property type="match status" value="1"/>
</dbReference>
<comment type="function">
    <text evidence="5">Catalyzes the hydrolytic deamination of adenine to hypoxanthine. Plays an important role in the purine salvage pathway and in nitrogen catabolism.</text>
</comment>
<feature type="binding site" evidence="5">
    <location>
        <position position="279"/>
    </location>
    <ligand>
        <name>Zn(2+)</name>
        <dbReference type="ChEBI" id="CHEBI:29105"/>
        <note>catalytic</note>
    </ligand>
</feature>
<dbReference type="Gene3D" id="3.20.20.140">
    <property type="entry name" value="Metal-dependent hydrolases"/>
    <property type="match status" value="1"/>
</dbReference>
<dbReference type="NCBIfam" id="NF006850">
    <property type="entry name" value="PRK09358.1-6"/>
    <property type="match status" value="1"/>
</dbReference>
<accession>A0ABY1ZFC1</accession>
<dbReference type="CDD" id="cd01320">
    <property type="entry name" value="ADA"/>
    <property type="match status" value="1"/>
</dbReference>
<evidence type="ECO:0000259" key="6">
    <source>
        <dbReference type="Pfam" id="PF00962"/>
    </source>
</evidence>
<proteinExistence type="inferred from homology"/>
<keyword evidence="3 5" id="KW-0862">Zinc</keyword>
<dbReference type="EMBL" id="SJDL01000040">
    <property type="protein sequence ID" value="TBW49526.1"/>
    <property type="molecule type" value="Genomic_DNA"/>
</dbReference>
<dbReference type="Pfam" id="PF00962">
    <property type="entry name" value="A_deaminase"/>
    <property type="match status" value="1"/>
</dbReference>
<sequence>MSQSTLALADALPKAELHMHLEGSLEPEMMFALARRNGVDLPYADEEALRQAYQFNNLQEFLDLYYSGMSVLQTEQDFYDLTWAYLERCQADNVIHTEVFFDPQAHLERGVAFGTQFEGIYRALSDGRDKLGISFRLILSFLRHLSEESAFETLELAMPYLDRIDGVGLDSSEMGHPPDKFERVFRRCRELGLKVTAHAGEEGPPDYVWQAINQLEIQRIDHGNRALEDEALTALIAEKGLTLTVCPLSNLRLCVIDSLADHPLTTMLDKGLHVTLNSDDPAYFGGYVNANFHAMIEHLHLTPEQVVQLARNSFEGSWLSDADKQAALARVDAVWQARKPS</sequence>
<dbReference type="HAMAP" id="MF_01962">
    <property type="entry name" value="Adenine_deaminase"/>
    <property type="match status" value="1"/>
</dbReference>
<comment type="similarity">
    <text evidence="5">Belongs to the metallo-dependent hydrolases superfamily. Adenosine and AMP deaminases family. Adenine deaminase type 2 subfamily.</text>
</comment>
<keyword evidence="4 5" id="KW-0546">Nucleotide metabolism</keyword>
<protein>
    <recommendedName>
        <fullName evidence="5">Adenine deaminase</fullName>
        <shortName evidence="5">ADE</shortName>
        <ecNumber evidence="5">3.5.4.2</ecNumber>
    </recommendedName>
    <alternativeName>
        <fullName evidence="5">Adenine aminohydrolase</fullName>
        <shortName evidence="5">AAH</shortName>
    </alternativeName>
</protein>
<dbReference type="EC" id="3.5.4.2" evidence="5"/>
<evidence type="ECO:0000256" key="1">
    <source>
        <dbReference type="ARBA" id="ARBA00022723"/>
    </source>
</evidence>
<dbReference type="InterPro" id="IPR001365">
    <property type="entry name" value="A_deaminase_dom"/>
</dbReference>
<evidence type="ECO:0000256" key="2">
    <source>
        <dbReference type="ARBA" id="ARBA00022801"/>
    </source>
</evidence>
<feature type="domain" description="Adenosine deaminase" evidence="6">
    <location>
        <begin position="13"/>
        <end position="333"/>
    </location>
</feature>
<feature type="site" description="Important for catalytic activity" evidence="5">
    <location>
        <position position="222"/>
    </location>
</feature>
<dbReference type="SUPFAM" id="SSF51556">
    <property type="entry name" value="Metallo-dependent hydrolases"/>
    <property type="match status" value="1"/>
</dbReference>
<comment type="catalytic activity">
    <reaction evidence="5">
        <text>adenine + H2O + H(+) = hypoxanthine + NH4(+)</text>
        <dbReference type="Rhea" id="RHEA:23688"/>
        <dbReference type="ChEBI" id="CHEBI:15377"/>
        <dbReference type="ChEBI" id="CHEBI:15378"/>
        <dbReference type="ChEBI" id="CHEBI:16708"/>
        <dbReference type="ChEBI" id="CHEBI:17368"/>
        <dbReference type="ChEBI" id="CHEBI:28938"/>
        <dbReference type="EC" id="3.5.4.2"/>
    </reaction>
</comment>
<keyword evidence="8" id="KW-1185">Reference proteome</keyword>
<dbReference type="RefSeq" id="WP_131483577.1">
    <property type="nucleotide sequence ID" value="NZ_SJDL01000040.1"/>
</dbReference>
<dbReference type="InterPro" id="IPR032466">
    <property type="entry name" value="Metal_Hydrolase"/>
</dbReference>
<feature type="binding site" evidence="5">
    <location>
        <position position="18"/>
    </location>
    <ligand>
        <name>Zn(2+)</name>
        <dbReference type="ChEBI" id="CHEBI:29105"/>
        <note>catalytic</note>
    </ligand>
</feature>
<name>A0ABY1ZFC1_9GAMM</name>